<name>A0A815CGD0_9BILA</name>
<dbReference type="AlphaFoldDB" id="A0A815CGD0"/>
<accession>A0A815CGD0</accession>
<proteinExistence type="predicted"/>
<dbReference type="EMBL" id="CAJNON010000480">
    <property type="protein sequence ID" value="CAF1283244.1"/>
    <property type="molecule type" value="Genomic_DNA"/>
</dbReference>
<evidence type="ECO:0000256" key="1">
    <source>
        <dbReference type="SAM" id="MobiDB-lite"/>
    </source>
</evidence>
<dbReference type="InterPro" id="IPR001646">
    <property type="entry name" value="5peptide_repeat"/>
</dbReference>
<keyword evidence="2" id="KW-0472">Membrane</keyword>
<feature type="transmembrane region" description="Helical" evidence="2">
    <location>
        <begin position="32"/>
        <end position="51"/>
    </location>
</feature>
<keyword evidence="2" id="KW-1133">Transmembrane helix</keyword>
<dbReference type="SUPFAM" id="SSF141571">
    <property type="entry name" value="Pentapeptide repeat-like"/>
    <property type="match status" value="1"/>
</dbReference>
<evidence type="ECO:0000313" key="3">
    <source>
        <dbReference type="EMBL" id="CAF1283244.1"/>
    </source>
</evidence>
<evidence type="ECO:0000256" key="2">
    <source>
        <dbReference type="SAM" id="Phobius"/>
    </source>
</evidence>
<reference evidence="3" key="1">
    <citation type="submission" date="2021-02" db="EMBL/GenBank/DDBJ databases">
        <authorList>
            <person name="Nowell W R."/>
        </authorList>
    </citation>
    <scope>NUCLEOTIDE SEQUENCE</scope>
</reference>
<dbReference type="Pfam" id="PF00805">
    <property type="entry name" value="Pentapeptide"/>
    <property type="match status" value="1"/>
</dbReference>
<gene>
    <name evidence="3" type="ORF">VCS650_LOCUS30084</name>
</gene>
<comment type="caution">
    <text evidence="3">The sequence shown here is derived from an EMBL/GenBank/DDBJ whole genome shotgun (WGS) entry which is preliminary data.</text>
</comment>
<evidence type="ECO:0000313" key="4">
    <source>
        <dbReference type="Proteomes" id="UP000663891"/>
    </source>
</evidence>
<feature type="region of interest" description="Disordered" evidence="1">
    <location>
        <begin position="100"/>
        <end position="132"/>
    </location>
</feature>
<dbReference type="Gene3D" id="2.160.20.80">
    <property type="entry name" value="E3 ubiquitin-protein ligase SopA"/>
    <property type="match status" value="1"/>
</dbReference>
<dbReference type="Proteomes" id="UP000663891">
    <property type="component" value="Unassembled WGS sequence"/>
</dbReference>
<protein>
    <recommendedName>
        <fullName evidence="5">Pentapeptide repeat-containing protein</fullName>
    </recommendedName>
</protein>
<evidence type="ECO:0008006" key="5">
    <source>
        <dbReference type="Google" id="ProtNLM"/>
    </source>
</evidence>
<organism evidence="3 4">
    <name type="scientific">Adineta steineri</name>
    <dbReference type="NCBI Taxonomy" id="433720"/>
    <lineage>
        <taxon>Eukaryota</taxon>
        <taxon>Metazoa</taxon>
        <taxon>Spiralia</taxon>
        <taxon>Gnathifera</taxon>
        <taxon>Rotifera</taxon>
        <taxon>Eurotatoria</taxon>
        <taxon>Bdelloidea</taxon>
        <taxon>Adinetida</taxon>
        <taxon>Adinetidae</taxon>
        <taxon>Adineta</taxon>
    </lineage>
</organism>
<keyword evidence="2" id="KW-0812">Transmembrane</keyword>
<sequence>MESFTNNNVEHPARISATSGWHRLTIHDFLKFISNLAIPLIIGVFTIFISINQQNTVQINRDKDVAQAAELRRNDTERAQKQREEDKEIARLQREEDKKFAQLQREEDQRMSRLQREEDREIARQQRADDKENARLQREVDLKIARDKRIQEYELTEKEHSLYQSQRAHEIVFAQENYIREFMLEEIHYSGNILLTYQRELSALLGEFQIKPDDLDRTLLFTVQMRTRTTLQLLDTTRRTILVRTLFQANLLNDKWKKHMAILYNANVSGVQFDQVIDRPSYKFPDIERADLRYTSFRSMSFGARLDHSIFIQSDFAFVSMADGNMSNGSFIDSVFETTNFDRVDFSGADFRRCTFRNISMVNCSMFGVKLQETKLFYVNLFGCMGFQIEQIYSLSAANKVTLPNGTLLHSQEETDDHIF</sequence>